<keyword evidence="2" id="KW-1185">Reference proteome</keyword>
<name>A0A1H1Q0G7_9CELL</name>
<dbReference type="OrthoDB" id="3267550at2"/>
<dbReference type="PROSITE" id="PS51257">
    <property type="entry name" value="PROKAR_LIPOPROTEIN"/>
    <property type="match status" value="1"/>
</dbReference>
<dbReference type="RefSeq" id="WP_029252912.1">
    <property type="nucleotide sequence ID" value="NZ_LT629776.1"/>
</dbReference>
<reference evidence="1 2" key="1">
    <citation type="submission" date="2016-10" db="EMBL/GenBank/DDBJ databases">
        <authorList>
            <person name="de Groot N.N."/>
        </authorList>
    </citation>
    <scope>NUCLEOTIDE SEQUENCE [LARGE SCALE GENOMIC DNA]</scope>
    <source>
        <strain evidence="1 2">DSM 22126</strain>
    </source>
</reference>
<accession>A0A1H1Q0G7</accession>
<evidence type="ECO:0008006" key="3">
    <source>
        <dbReference type="Google" id="ProtNLM"/>
    </source>
</evidence>
<evidence type="ECO:0000313" key="1">
    <source>
        <dbReference type="EMBL" id="SDS16886.1"/>
    </source>
</evidence>
<dbReference type="EMBL" id="LT629776">
    <property type="protein sequence ID" value="SDS16886.1"/>
    <property type="molecule type" value="Genomic_DNA"/>
</dbReference>
<dbReference type="STRING" id="545619.SAMN04489860_0952"/>
<dbReference type="eggNOG" id="ENOG5032ZZ6">
    <property type="taxonomic scope" value="Bacteria"/>
</dbReference>
<evidence type="ECO:0000313" key="2">
    <source>
        <dbReference type="Proteomes" id="UP000185663"/>
    </source>
</evidence>
<dbReference type="Proteomes" id="UP000185663">
    <property type="component" value="Chromosome I"/>
</dbReference>
<sequence>MTRTPQRRSPRGLALALPLVAGAVVLGGCAPVTTNLDYQPSDGFAVDVSEDVHGVNLMVLSHGEGAPGSVHGAFTNDGTTDASVELDAVGASATVEVPAGQTVYLGTEDGETVELDAVSTEPGGLLPVTFSDGSNETEVSIPVLDDTFEEYADDVPAS</sequence>
<organism evidence="1 2">
    <name type="scientific">Paraoerskovia marina</name>
    <dbReference type="NCBI Taxonomy" id="545619"/>
    <lineage>
        <taxon>Bacteria</taxon>
        <taxon>Bacillati</taxon>
        <taxon>Actinomycetota</taxon>
        <taxon>Actinomycetes</taxon>
        <taxon>Micrococcales</taxon>
        <taxon>Cellulomonadaceae</taxon>
        <taxon>Paraoerskovia</taxon>
    </lineage>
</organism>
<dbReference type="AlphaFoldDB" id="A0A1H1Q0G7"/>
<protein>
    <recommendedName>
        <fullName evidence="3">Copper(I)-binding protein</fullName>
    </recommendedName>
</protein>
<gene>
    <name evidence="1" type="ORF">SAMN04489860_0952</name>
</gene>
<proteinExistence type="predicted"/>